<comment type="caution">
    <text evidence="3">The sequence shown here is derived from an EMBL/GenBank/DDBJ whole genome shotgun (WGS) entry which is preliminary data.</text>
</comment>
<dbReference type="Pfam" id="PF03795">
    <property type="entry name" value="YCII"/>
    <property type="match status" value="1"/>
</dbReference>
<accession>A0A841GQS6</accession>
<dbReference type="InterPro" id="IPR005545">
    <property type="entry name" value="YCII"/>
</dbReference>
<reference evidence="3 4" key="1">
    <citation type="submission" date="2020-08" db="EMBL/GenBank/DDBJ databases">
        <title>Genomic Encyclopedia of Type Strains, Phase IV (KMG-IV): sequencing the most valuable type-strain genomes for metagenomic binning, comparative biology and taxonomic classification.</title>
        <authorList>
            <person name="Goeker M."/>
        </authorList>
    </citation>
    <scope>NUCLEOTIDE SEQUENCE [LARGE SCALE GENOMIC DNA]</scope>
    <source>
        <strain evidence="3 4">DSM 22975</strain>
    </source>
</reference>
<dbReference type="Proteomes" id="UP000585721">
    <property type="component" value="Unassembled WGS sequence"/>
</dbReference>
<evidence type="ECO:0000256" key="1">
    <source>
        <dbReference type="ARBA" id="ARBA00007689"/>
    </source>
</evidence>
<proteinExistence type="inferred from homology"/>
<dbReference type="PANTHER" id="PTHR37828:SF1">
    <property type="entry name" value="YCII-RELATED DOMAIN-CONTAINING PROTEIN"/>
    <property type="match status" value="1"/>
</dbReference>
<organism evidence="3 4">
    <name type="scientific">Tolumonas osonensis</name>
    <dbReference type="NCBI Taxonomy" id="675874"/>
    <lineage>
        <taxon>Bacteria</taxon>
        <taxon>Pseudomonadati</taxon>
        <taxon>Pseudomonadota</taxon>
        <taxon>Gammaproteobacteria</taxon>
        <taxon>Aeromonadales</taxon>
        <taxon>Aeromonadaceae</taxon>
        <taxon>Tolumonas</taxon>
    </lineage>
</organism>
<evidence type="ECO:0000313" key="3">
    <source>
        <dbReference type="EMBL" id="MBB6055963.1"/>
    </source>
</evidence>
<dbReference type="EMBL" id="JACHGR010000006">
    <property type="protein sequence ID" value="MBB6055963.1"/>
    <property type="molecule type" value="Genomic_DNA"/>
</dbReference>
<name>A0A841GQS6_9GAMM</name>
<sequence>MFVISLIYKADIAQIDAHMDAHKKYLQEQYDAGHFIASGRKVPRTGGIILARSESLETLEPILAADPFHLHKLADYEITEFMPTMVGDEFRNLLGV</sequence>
<dbReference type="InterPro" id="IPR011008">
    <property type="entry name" value="Dimeric_a/b-barrel"/>
</dbReference>
<dbReference type="PANTHER" id="PTHR37828">
    <property type="entry name" value="GSR2449 PROTEIN"/>
    <property type="match status" value="1"/>
</dbReference>
<protein>
    <submittedName>
        <fullName evidence="3">Uncharacterized protein YciI</fullName>
    </submittedName>
</protein>
<feature type="domain" description="YCII-related" evidence="2">
    <location>
        <begin position="1"/>
        <end position="81"/>
    </location>
</feature>
<dbReference type="RefSeq" id="WP_188026708.1">
    <property type="nucleotide sequence ID" value="NZ_JACHGR010000006.1"/>
</dbReference>
<dbReference type="Gene3D" id="3.30.70.1060">
    <property type="entry name" value="Dimeric alpha+beta barrel"/>
    <property type="match status" value="1"/>
</dbReference>
<dbReference type="SUPFAM" id="SSF54909">
    <property type="entry name" value="Dimeric alpha+beta barrel"/>
    <property type="match status" value="1"/>
</dbReference>
<comment type="similarity">
    <text evidence="1">Belongs to the YciI family.</text>
</comment>
<keyword evidence="4" id="KW-1185">Reference proteome</keyword>
<evidence type="ECO:0000259" key="2">
    <source>
        <dbReference type="Pfam" id="PF03795"/>
    </source>
</evidence>
<evidence type="ECO:0000313" key="4">
    <source>
        <dbReference type="Proteomes" id="UP000585721"/>
    </source>
</evidence>
<gene>
    <name evidence="3" type="ORF">HNR75_001893</name>
</gene>
<dbReference type="AlphaFoldDB" id="A0A841GQS6"/>